<reference evidence="1" key="1">
    <citation type="submission" date="2022-08" db="EMBL/GenBank/DDBJ databases">
        <title>Genome Sequence of Pycnoporus sanguineus.</title>
        <authorList>
            <person name="Buettner E."/>
        </authorList>
    </citation>
    <scope>NUCLEOTIDE SEQUENCE</scope>
    <source>
        <strain evidence="1">CG-C14</strain>
    </source>
</reference>
<keyword evidence="2" id="KW-1185">Reference proteome</keyword>
<protein>
    <submittedName>
        <fullName evidence="1">Uncharacterized protein</fullName>
    </submittedName>
</protein>
<dbReference type="Proteomes" id="UP001144978">
    <property type="component" value="Unassembled WGS sequence"/>
</dbReference>
<evidence type="ECO:0000313" key="2">
    <source>
        <dbReference type="Proteomes" id="UP001144978"/>
    </source>
</evidence>
<accession>A0ACC1MK64</accession>
<gene>
    <name evidence="1" type="ORF">NUW54_g13739</name>
</gene>
<dbReference type="EMBL" id="JANSHE010006574">
    <property type="protein sequence ID" value="KAJ2966671.1"/>
    <property type="molecule type" value="Genomic_DNA"/>
</dbReference>
<proteinExistence type="predicted"/>
<evidence type="ECO:0000313" key="1">
    <source>
        <dbReference type="EMBL" id="KAJ2966671.1"/>
    </source>
</evidence>
<name>A0ACC1MK64_9APHY</name>
<comment type="caution">
    <text evidence="1">The sequence shown here is derived from an EMBL/GenBank/DDBJ whole genome shotgun (WGS) entry which is preliminary data.</text>
</comment>
<sequence length="308" mass="33515">MAEETSGTAPGEKLDRRMTASPERMSATEDDDDSREEDARSDDDTHGEASGTDEGDGDDAEGADGDEGDDEDEDDEEEEPALKYERLGGIAHQFLQKDSASTLAYANQRLALGTHGGMLHILDLSGQHIKSLRAHSASVLDISMDAAGDFIATASIDGQVVVHSLSGAETPSFNMKRPVRTVALEPNFAKSSTRSLVSGGMAGNLVLHEKGWLGYKETILHSGEGPIWQVRWRDNLIAWANDLGVKIYDTHSQIRITFIERPADSPRADLFKCTLHWQDESTLLIGPPPPRVFPRSSSKSPRSSSWTA</sequence>
<organism evidence="1 2">
    <name type="scientific">Trametes sanguinea</name>
    <dbReference type="NCBI Taxonomy" id="158606"/>
    <lineage>
        <taxon>Eukaryota</taxon>
        <taxon>Fungi</taxon>
        <taxon>Dikarya</taxon>
        <taxon>Basidiomycota</taxon>
        <taxon>Agaricomycotina</taxon>
        <taxon>Agaricomycetes</taxon>
        <taxon>Polyporales</taxon>
        <taxon>Polyporaceae</taxon>
        <taxon>Trametes</taxon>
    </lineage>
</organism>